<dbReference type="Proteomes" id="UP001145114">
    <property type="component" value="Unassembled WGS sequence"/>
</dbReference>
<comment type="caution">
    <text evidence="1">The sequence shown here is derived from an EMBL/GenBank/DDBJ whole genome shotgun (WGS) entry which is preliminary data.</text>
</comment>
<feature type="non-terminal residue" evidence="1">
    <location>
        <position position="1"/>
    </location>
</feature>
<evidence type="ECO:0000313" key="2">
    <source>
        <dbReference type="Proteomes" id="UP001145114"/>
    </source>
</evidence>
<name>A0ACC1HR44_9FUNG</name>
<gene>
    <name evidence="1" type="primary">RAD23</name>
    <name evidence="1" type="ORF">EV182_002897</name>
</gene>
<reference evidence="1" key="1">
    <citation type="submission" date="2022-06" db="EMBL/GenBank/DDBJ databases">
        <title>Phylogenomic reconstructions and comparative analyses of Kickxellomycotina fungi.</title>
        <authorList>
            <person name="Reynolds N.K."/>
            <person name="Stajich J.E."/>
            <person name="Barry K."/>
            <person name="Grigoriev I.V."/>
            <person name="Crous P."/>
            <person name="Smith M.E."/>
        </authorList>
    </citation>
    <scope>NUCLEOTIDE SEQUENCE</scope>
    <source>
        <strain evidence="1">RSA 2271</strain>
    </source>
</reference>
<proteinExistence type="predicted"/>
<dbReference type="EMBL" id="JAMZIH010000668">
    <property type="protein sequence ID" value="KAJ1679018.1"/>
    <property type="molecule type" value="Genomic_DNA"/>
</dbReference>
<protein>
    <submittedName>
        <fullName evidence="1">UV excision repair protein rad23</fullName>
    </submittedName>
</protein>
<evidence type="ECO:0000313" key="1">
    <source>
        <dbReference type="EMBL" id="KAJ1679018.1"/>
    </source>
</evidence>
<sequence>SPTVSKSTAAVPATPANAAGATQSTPSAPIASRAVQEIEPQTPSPAARTAQPAAEGTAESMEPEGDLTINPEDTFLTGDKYEIAISNLMEMGYSREMCVKAMRAGFNNPNQAAEYLLTGIPEGADMPHSSEGAGDEGIQQQQQQQQQASPGDGLEILRGSEEFQNLRRMVQSNPQLLQDVLQQLEQSNPEVARRINENREEFLQMLLEGAEIEGEGDDAMQPQFIRITQEEKEAIDRLTELGFERDLVIQAYFACDKNEEMTANYLFNHGHED</sequence>
<organism evidence="1 2">
    <name type="scientific">Spiromyces aspiralis</name>
    <dbReference type="NCBI Taxonomy" id="68401"/>
    <lineage>
        <taxon>Eukaryota</taxon>
        <taxon>Fungi</taxon>
        <taxon>Fungi incertae sedis</taxon>
        <taxon>Zoopagomycota</taxon>
        <taxon>Kickxellomycotina</taxon>
        <taxon>Kickxellomycetes</taxon>
        <taxon>Kickxellales</taxon>
        <taxon>Kickxellaceae</taxon>
        <taxon>Spiromyces</taxon>
    </lineage>
</organism>
<accession>A0ACC1HR44</accession>
<keyword evidence="2" id="KW-1185">Reference proteome</keyword>